<organism evidence="7">
    <name type="scientific">Phlebotomus perniciosus</name>
    <name type="common">Phlebotomine sand fly</name>
    <dbReference type="NCBI Taxonomy" id="13204"/>
    <lineage>
        <taxon>Eukaryota</taxon>
        <taxon>Metazoa</taxon>
        <taxon>Ecdysozoa</taxon>
        <taxon>Arthropoda</taxon>
        <taxon>Hexapoda</taxon>
        <taxon>Insecta</taxon>
        <taxon>Pterygota</taxon>
        <taxon>Neoptera</taxon>
        <taxon>Endopterygota</taxon>
        <taxon>Diptera</taxon>
        <taxon>Nematocera</taxon>
        <taxon>Psychodoidea</taxon>
        <taxon>Psychodidae</taxon>
        <taxon>Phlebotomus</taxon>
        <taxon>Larroussius</taxon>
    </lineage>
</organism>
<evidence type="ECO:0000256" key="4">
    <source>
        <dbReference type="SAM" id="MobiDB-lite"/>
    </source>
</evidence>
<dbReference type="EMBL" id="MK286451">
    <property type="protein sequence ID" value="QDX01814.1"/>
    <property type="molecule type" value="mRNA"/>
</dbReference>
<proteinExistence type="evidence at transcript level"/>
<dbReference type="GO" id="GO:0006357">
    <property type="term" value="P:regulation of transcription by RNA polymerase II"/>
    <property type="evidence" value="ECO:0007669"/>
    <property type="project" value="TreeGrafter"/>
</dbReference>
<feature type="compositionally biased region" description="Basic and acidic residues" evidence="4">
    <location>
        <begin position="210"/>
        <end position="245"/>
    </location>
</feature>
<evidence type="ECO:0000256" key="3">
    <source>
        <dbReference type="PROSITE-ProRule" id="PRU00042"/>
    </source>
</evidence>
<feature type="region of interest" description="Disordered" evidence="4">
    <location>
        <begin position="1"/>
        <end position="32"/>
    </location>
</feature>
<dbReference type="GO" id="GO:0003006">
    <property type="term" value="P:developmental process involved in reproduction"/>
    <property type="evidence" value="ECO:0007669"/>
    <property type="project" value="UniProtKB-ARBA"/>
</dbReference>
<feature type="domain" description="BTB" evidence="5">
    <location>
        <begin position="98"/>
        <end position="164"/>
    </location>
</feature>
<keyword evidence="2" id="KW-0539">Nucleus</keyword>
<dbReference type="InterPro" id="IPR013087">
    <property type="entry name" value="Znf_C2H2_type"/>
</dbReference>
<dbReference type="SUPFAM" id="SSF54695">
    <property type="entry name" value="POZ domain"/>
    <property type="match status" value="1"/>
</dbReference>
<evidence type="ECO:0000313" key="7">
    <source>
        <dbReference type="EMBL" id="QDX01814.1"/>
    </source>
</evidence>
<dbReference type="InterPro" id="IPR036236">
    <property type="entry name" value="Znf_C2H2_sf"/>
</dbReference>
<feature type="region of interest" description="Disordered" evidence="4">
    <location>
        <begin position="185"/>
        <end position="353"/>
    </location>
</feature>
<dbReference type="GO" id="GO:0048666">
    <property type="term" value="P:neuron development"/>
    <property type="evidence" value="ECO:0007669"/>
    <property type="project" value="UniProtKB-ARBA"/>
</dbReference>
<dbReference type="GO" id="GO:0005634">
    <property type="term" value="C:nucleus"/>
    <property type="evidence" value="ECO:0007669"/>
    <property type="project" value="UniProtKB-SubCell"/>
</dbReference>
<dbReference type="PANTHER" id="PTHR23110:SF107">
    <property type="entry name" value="SEX DETERMINATION PROTEIN FRUITLESS"/>
    <property type="match status" value="1"/>
</dbReference>
<keyword evidence="3" id="KW-0863">Zinc-finger</keyword>
<protein>
    <submittedName>
        <fullName evidence="7">FRUMA</fullName>
    </submittedName>
</protein>
<dbReference type="SMART" id="SM00225">
    <property type="entry name" value="BTB"/>
    <property type="match status" value="1"/>
</dbReference>
<name>A0A5B8HDN9_PHLPE</name>
<dbReference type="GO" id="GO:0008270">
    <property type="term" value="F:zinc ion binding"/>
    <property type="evidence" value="ECO:0007669"/>
    <property type="project" value="UniProtKB-KW"/>
</dbReference>
<evidence type="ECO:0000259" key="5">
    <source>
        <dbReference type="PROSITE" id="PS50097"/>
    </source>
</evidence>
<dbReference type="PANTHER" id="PTHR23110">
    <property type="entry name" value="BTB DOMAIN TRANSCRIPTION FACTOR"/>
    <property type="match status" value="1"/>
</dbReference>
<dbReference type="SUPFAM" id="SSF57667">
    <property type="entry name" value="beta-beta-alpha zinc fingers"/>
    <property type="match status" value="1"/>
</dbReference>
<evidence type="ECO:0000256" key="1">
    <source>
        <dbReference type="ARBA" id="ARBA00004123"/>
    </source>
</evidence>
<feature type="region of interest" description="Disordered" evidence="4">
    <location>
        <begin position="398"/>
        <end position="440"/>
    </location>
</feature>
<evidence type="ECO:0000259" key="6">
    <source>
        <dbReference type="PROSITE" id="PS50157"/>
    </source>
</evidence>
<dbReference type="InterPro" id="IPR000210">
    <property type="entry name" value="BTB/POZ_dom"/>
</dbReference>
<dbReference type="InterPro" id="IPR051095">
    <property type="entry name" value="Dros_DevTransReg"/>
</dbReference>
<dbReference type="InterPro" id="IPR011333">
    <property type="entry name" value="SKP1/BTB/POZ_sf"/>
</dbReference>
<accession>A0A5B8HDN9</accession>
<dbReference type="GO" id="GO:0048513">
    <property type="term" value="P:animal organ development"/>
    <property type="evidence" value="ECO:0007669"/>
    <property type="project" value="UniProtKB-ARBA"/>
</dbReference>
<reference evidence="7" key="2">
    <citation type="journal article" date="2019" name="BMC Genomics">
        <title>Identification of sex determination genes and their evolution in Phlebotominae sand flies (Diptera, Nematocera).</title>
        <authorList>
            <person name="Petrella V."/>
            <person name="Aceto S."/>
            <person name="Colonna V."/>
            <person name="Saccone G."/>
            <person name="Sanges R."/>
            <person name="Polanska N."/>
            <person name="Volf P."/>
            <person name="Gradoni L."/>
            <person name="Bongiorno G."/>
            <person name="Salvemini M."/>
        </authorList>
    </citation>
    <scope>NUCLEOTIDE SEQUENCE</scope>
</reference>
<comment type="subcellular location">
    <subcellularLocation>
        <location evidence="1">Nucleus</location>
    </subcellularLocation>
</comment>
<dbReference type="PROSITE" id="PS50157">
    <property type="entry name" value="ZINC_FINGER_C2H2_2"/>
    <property type="match status" value="1"/>
</dbReference>
<dbReference type="Gene3D" id="3.30.160.60">
    <property type="entry name" value="Classic Zinc Finger"/>
    <property type="match status" value="1"/>
</dbReference>
<dbReference type="AlphaFoldDB" id="A0A5B8HDN9"/>
<dbReference type="Gene3D" id="3.30.710.10">
    <property type="entry name" value="Potassium Channel Kv1.1, Chain A"/>
    <property type="match status" value="1"/>
</dbReference>
<dbReference type="PROSITE" id="PS00028">
    <property type="entry name" value="ZINC_FINGER_C2H2_1"/>
    <property type="match status" value="1"/>
</dbReference>
<feature type="domain" description="C2H2-type" evidence="6">
    <location>
        <begin position="497"/>
        <end position="525"/>
    </location>
</feature>
<keyword evidence="3" id="KW-0862">Zinc</keyword>
<dbReference type="Pfam" id="PF00651">
    <property type="entry name" value="BTB"/>
    <property type="match status" value="1"/>
</dbReference>
<dbReference type="CDD" id="cd18315">
    <property type="entry name" value="BTB_POZ_BAB-like"/>
    <property type="match status" value="1"/>
</dbReference>
<dbReference type="SMART" id="SM00355">
    <property type="entry name" value="ZnF_C2H2"/>
    <property type="match status" value="2"/>
</dbReference>
<feature type="compositionally biased region" description="Low complexity" evidence="4">
    <location>
        <begin position="280"/>
        <end position="298"/>
    </location>
</feature>
<dbReference type="PROSITE" id="PS50097">
    <property type="entry name" value="BTB"/>
    <property type="match status" value="1"/>
</dbReference>
<feature type="compositionally biased region" description="Polar residues" evidence="4">
    <location>
        <begin position="309"/>
        <end position="324"/>
    </location>
</feature>
<sequence length="534" mass="60139">MPPRDDSPPTPALDLKRYSSSDDPPPPTTPVAAHLQLPLHHRERDMVMPHQRPPSSQTPPRYTTDQGNMDQQFCLRWNNHPTNLTGVLTSLLQREALCDVTLACDGGEIVKAHQTILSACSPYFESIFLQNAHPHPIIYMKDVRYSEMRSLLDFMYKGEVNVGQRSLPTFLKTAESLQVRGLTDNNNINYRTDSDRDRDSETNASGGAMKHFDKTERDRDRDRERLERDREENSESKDRDRETPVDHLSSSSSTKRRRKNSLNCDNSMHGASVQDRHYSQDSQASSHSSYKSSPLPKLNPLEGEDTRRNSPSLNASGANQSVSIKQELPDMGHHPGLPPELLPPTSMSLHPEDMTSLLPAHGLQVESSENDSQHPQMDHSDNIDGERNILQPLLVASRGHHNIHPPPPPHTVPAHQTAGHRQQQSHTMEGHAENGGGGQPVGGVVGASATRRDHNIDYSTLFIQLSGTFPTLYRCVSCHKTVSNRWHHANIHRPQSHECPVCGQKFTRRDNMKAHCKIKHAEIKDRFFSHYVHM</sequence>
<evidence type="ECO:0000256" key="2">
    <source>
        <dbReference type="ARBA" id="ARBA00023242"/>
    </source>
</evidence>
<feature type="compositionally biased region" description="Basic and acidic residues" evidence="4">
    <location>
        <begin position="192"/>
        <end position="201"/>
    </location>
</feature>
<keyword evidence="3" id="KW-0479">Metal-binding</keyword>
<reference evidence="7" key="1">
    <citation type="submission" date="2018-12" db="EMBL/GenBank/DDBJ databases">
        <authorList>
            <person name="Valeria P."/>
            <person name="Serena A."/>
            <person name="Vincenza C."/>
            <person name="Giuseppe S."/>
            <person name="Remo S."/>
            <person name="Nikola P."/>
            <person name="Petr V."/>
            <person name="Luigi G."/>
            <person name="Gioia B."/>
            <person name="Marco S."/>
        </authorList>
    </citation>
    <scope>NUCLEOTIDE SEQUENCE</scope>
</reference>
<dbReference type="FunFam" id="3.30.710.10:FF:000138">
    <property type="entry name" value="Fruitless, isoform N"/>
    <property type="match status" value="1"/>
</dbReference>